<keyword evidence="3" id="KW-0378">Hydrolase</keyword>
<sequence>MAEQGFVQPSIPKFEGYYDHWAMLMENLLRSKELWTQIENGIVAAPANPTAEQTRLANESNIRDLKVKNYLFQAIDRTILETILERNTARDIWESMRRKYQGSTRVKRAQLQTLRREFEVLTMKDNESVEEYFARTLTIANKITAHGENLTQASVIEKVLRSMSSKFNYVVCAIEESHDVTTMSIDEIQSSLIVHEKRMKANLDKEEEQALKVSNYGRGANRGRGGRSSSRGRGRGRQISKENIECFRCHKLGHYQSECPNWEDANANFAEFDDKEEILLMAQGTDESNNKKVVWYLDSGCSNHMVGNKEWLFDFDDSFRESVKLGDDSRMAVMGKGNLKLNINGMVQVITDVYFLPGLKNNLLSIGQLQQKNVTIIFEKDQCKVFHDKWGLIITSDMSANRMFIIQASIISPMCLKISKDSQSHLWHCRYAHLSFKGLNTLVKKDMVKGLPTLQETDEVCSDCATGKQSREAIPKSNNWRASEKLQLVHSDICGPINPASNGGSRYFITFTDDFSRKTWTYPLAAKSNAFEIFKKFKALVEKESNCNIQTLRTDRGGEFTSHEFNEFCSTNGIKRQLTAAYTPQQNGVSERKNRTLLNMVRSMLNGRNVPKRFWPEAVIWATYVMNRCPTLSVKDITPEEAWSEIKPSVHYFRVFGCLAYAHVPDVLRKKLDPKASKCVHLGISEESKAYKLYDPIQKKIIISRDVKFDESKGWIWDKKNQKSQSQIEIAHSSDEENIAEDNTNDSGSQQGEIADEQVEDSDGPDEDTESPITKLGPRIRKPPAWTQDYVTELENAENSDLQNLAIFSVQSDPITYDEAAKHKVWRDAMDQEILSIEKNDTWELLDLPTGSKKIGVKWIYKTKFNEKGEVEKYKARLVAKGYSQQ</sequence>
<feature type="domain" description="Integrase catalytic" evidence="7">
    <location>
        <begin position="471"/>
        <end position="647"/>
    </location>
</feature>
<reference evidence="8 9" key="1">
    <citation type="journal article" date="2014" name="Am. J. Bot.">
        <title>Genome assembly and annotation for red clover (Trifolium pratense; Fabaceae).</title>
        <authorList>
            <person name="Istvanek J."/>
            <person name="Jaros M."/>
            <person name="Krenek A."/>
            <person name="Repkova J."/>
        </authorList>
    </citation>
    <scope>NUCLEOTIDE SEQUENCE [LARGE SCALE GENOMIC DNA]</scope>
    <source>
        <strain evidence="9">cv. Tatra</strain>
        <tissue evidence="8">Young leaves</tissue>
    </source>
</reference>
<dbReference type="PROSITE" id="PS50994">
    <property type="entry name" value="INTEGRASE"/>
    <property type="match status" value="1"/>
</dbReference>
<dbReference type="GO" id="GO:0008270">
    <property type="term" value="F:zinc ion binding"/>
    <property type="evidence" value="ECO:0007669"/>
    <property type="project" value="UniProtKB-KW"/>
</dbReference>
<feature type="non-terminal residue" evidence="8">
    <location>
        <position position="886"/>
    </location>
</feature>
<dbReference type="PROSITE" id="PS50158">
    <property type="entry name" value="ZF_CCHC"/>
    <property type="match status" value="1"/>
</dbReference>
<dbReference type="GO" id="GO:0008233">
    <property type="term" value="F:peptidase activity"/>
    <property type="evidence" value="ECO:0007669"/>
    <property type="project" value="UniProtKB-KW"/>
</dbReference>
<keyword evidence="2" id="KW-0479">Metal-binding</keyword>
<dbReference type="Pfam" id="PF25597">
    <property type="entry name" value="SH3_retrovirus"/>
    <property type="match status" value="1"/>
</dbReference>
<evidence type="ECO:0000313" key="8">
    <source>
        <dbReference type="EMBL" id="PNX72392.1"/>
    </source>
</evidence>
<dbReference type="Pfam" id="PF00665">
    <property type="entry name" value="rve"/>
    <property type="match status" value="1"/>
</dbReference>
<feature type="compositionally biased region" description="Acidic residues" evidence="5">
    <location>
        <begin position="754"/>
        <end position="770"/>
    </location>
</feature>
<keyword evidence="1" id="KW-0645">Protease</keyword>
<evidence type="ECO:0000259" key="6">
    <source>
        <dbReference type="PROSITE" id="PS50158"/>
    </source>
</evidence>
<evidence type="ECO:0000256" key="3">
    <source>
        <dbReference type="ARBA" id="ARBA00022801"/>
    </source>
</evidence>
<dbReference type="EMBL" id="ASHM01024589">
    <property type="protein sequence ID" value="PNX72392.1"/>
    <property type="molecule type" value="Genomic_DNA"/>
</dbReference>
<dbReference type="Pfam" id="PF14223">
    <property type="entry name" value="Retrotran_gag_2"/>
    <property type="match status" value="1"/>
</dbReference>
<feature type="region of interest" description="Disordered" evidence="5">
    <location>
        <begin position="726"/>
        <end position="782"/>
    </location>
</feature>
<dbReference type="SUPFAM" id="SSF57756">
    <property type="entry name" value="Retrovirus zinc finger-like domains"/>
    <property type="match status" value="1"/>
</dbReference>
<evidence type="ECO:0000256" key="1">
    <source>
        <dbReference type="ARBA" id="ARBA00022670"/>
    </source>
</evidence>
<dbReference type="ExpressionAtlas" id="A0A2K3L1I4">
    <property type="expression patterns" value="baseline"/>
</dbReference>
<dbReference type="InterPro" id="IPR039537">
    <property type="entry name" value="Retrotran_Ty1/copia-like"/>
</dbReference>
<dbReference type="GO" id="GO:0015074">
    <property type="term" value="P:DNA integration"/>
    <property type="evidence" value="ECO:0007669"/>
    <property type="project" value="InterPro"/>
</dbReference>
<dbReference type="Proteomes" id="UP000236291">
    <property type="component" value="Unassembled WGS sequence"/>
</dbReference>
<dbReference type="Gene3D" id="3.30.420.10">
    <property type="entry name" value="Ribonuclease H-like superfamily/Ribonuclease H"/>
    <property type="match status" value="1"/>
</dbReference>
<comment type="caution">
    <text evidence="8">The sequence shown here is derived from an EMBL/GenBank/DDBJ whole genome shotgun (WGS) entry which is preliminary data.</text>
</comment>
<dbReference type="SUPFAM" id="SSF53098">
    <property type="entry name" value="Ribonuclease H-like"/>
    <property type="match status" value="1"/>
</dbReference>
<dbReference type="Pfam" id="PF13976">
    <property type="entry name" value="gag_pre-integrs"/>
    <property type="match status" value="1"/>
</dbReference>
<keyword evidence="4" id="KW-0862">Zinc</keyword>
<evidence type="ECO:0000256" key="4">
    <source>
        <dbReference type="PROSITE-ProRule" id="PRU00047"/>
    </source>
</evidence>
<dbReference type="Pfam" id="PF22936">
    <property type="entry name" value="Pol_BBD"/>
    <property type="match status" value="1"/>
</dbReference>
<evidence type="ECO:0000256" key="2">
    <source>
        <dbReference type="ARBA" id="ARBA00022723"/>
    </source>
</evidence>
<dbReference type="InterPro" id="IPR057670">
    <property type="entry name" value="SH3_retrovirus"/>
</dbReference>
<feature type="region of interest" description="Disordered" evidence="5">
    <location>
        <begin position="211"/>
        <end position="237"/>
    </location>
</feature>
<protein>
    <submittedName>
        <fullName evidence="8">Copia-type polyprotein</fullName>
    </submittedName>
</protein>
<evidence type="ECO:0000313" key="9">
    <source>
        <dbReference type="Proteomes" id="UP000236291"/>
    </source>
</evidence>
<name>A0A2K3L1I4_TRIPR</name>
<dbReference type="InterPro" id="IPR036875">
    <property type="entry name" value="Znf_CCHC_sf"/>
</dbReference>
<dbReference type="InterPro" id="IPR036397">
    <property type="entry name" value="RNaseH_sf"/>
</dbReference>
<dbReference type="Pfam" id="PF07727">
    <property type="entry name" value="RVT_2"/>
    <property type="match status" value="1"/>
</dbReference>
<dbReference type="AlphaFoldDB" id="A0A2K3L1I4"/>
<dbReference type="PANTHER" id="PTHR42648:SF18">
    <property type="entry name" value="RETROTRANSPOSON, UNCLASSIFIED-LIKE PROTEIN"/>
    <property type="match status" value="1"/>
</dbReference>
<dbReference type="PANTHER" id="PTHR42648">
    <property type="entry name" value="TRANSPOSASE, PUTATIVE-RELATED"/>
    <property type="match status" value="1"/>
</dbReference>
<dbReference type="Gene3D" id="4.10.60.10">
    <property type="entry name" value="Zinc finger, CCHC-type"/>
    <property type="match status" value="1"/>
</dbReference>
<dbReference type="SMART" id="SM00343">
    <property type="entry name" value="ZnF_C2HC"/>
    <property type="match status" value="1"/>
</dbReference>
<organism evidence="8 9">
    <name type="scientific">Trifolium pratense</name>
    <name type="common">Red clover</name>
    <dbReference type="NCBI Taxonomy" id="57577"/>
    <lineage>
        <taxon>Eukaryota</taxon>
        <taxon>Viridiplantae</taxon>
        <taxon>Streptophyta</taxon>
        <taxon>Embryophyta</taxon>
        <taxon>Tracheophyta</taxon>
        <taxon>Spermatophyta</taxon>
        <taxon>Magnoliopsida</taxon>
        <taxon>eudicotyledons</taxon>
        <taxon>Gunneridae</taxon>
        <taxon>Pentapetalae</taxon>
        <taxon>rosids</taxon>
        <taxon>fabids</taxon>
        <taxon>Fabales</taxon>
        <taxon>Fabaceae</taxon>
        <taxon>Papilionoideae</taxon>
        <taxon>50 kb inversion clade</taxon>
        <taxon>NPAAA clade</taxon>
        <taxon>Hologalegina</taxon>
        <taxon>IRL clade</taxon>
        <taxon>Trifolieae</taxon>
        <taxon>Trifolium</taxon>
    </lineage>
</organism>
<dbReference type="InterPro" id="IPR025724">
    <property type="entry name" value="GAG-pre-integrase_dom"/>
</dbReference>
<feature type="domain" description="CCHC-type" evidence="6">
    <location>
        <begin position="246"/>
        <end position="261"/>
    </location>
</feature>
<reference evidence="8 9" key="2">
    <citation type="journal article" date="2017" name="Front. Plant Sci.">
        <title>Gene Classification and Mining of Molecular Markers Useful in Red Clover (Trifolium pratense) Breeding.</title>
        <authorList>
            <person name="Istvanek J."/>
            <person name="Dluhosova J."/>
            <person name="Dluhos P."/>
            <person name="Patkova L."/>
            <person name="Nedelnik J."/>
            <person name="Repkova J."/>
        </authorList>
    </citation>
    <scope>NUCLEOTIDE SEQUENCE [LARGE SCALE GENOMIC DNA]</scope>
    <source>
        <strain evidence="9">cv. Tatra</strain>
        <tissue evidence="8">Young leaves</tissue>
    </source>
</reference>
<evidence type="ECO:0000259" key="7">
    <source>
        <dbReference type="PROSITE" id="PS50994"/>
    </source>
</evidence>
<evidence type="ECO:0000256" key="5">
    <source>
        <dbReference type="SAM" id="MobiDB-lite"/>
    </source>
</evidence>
<keyword evidence="4" id="KW-0863">Zinc-finger</keyword>
<dbReference type="InterPro" id="IPR001878">
    <property type="entry name" value="Znf_CCHC"/>
</dbReference>
<gene>
    <name evidence="8" type="ORF">L195_g028282</name>
</gene>
<dbReference type="InterPro" id="IPR001584">
    <property type="entry name" value="Integrase_cat-core"/>
</dbReference>
<dbReference type="GO" id="GO:0003676">
    <property type="term" value="F:nucleic acid binding"/>
    <property type="evidence" value="ECO:0007669"/>
    <property type="project" value="InterPro"/>
</dbReference>
<accession>A0A2K3L1I4</accession>
<proteinExistence type="predicted"/>
<dbReference type="InterPro" id="IPR013103">
    <property type="entry name" value="RVT_2"/>
</dbReference>
<dbReference type="GO" id="GO:0006508">
    <property type="term" value="P:proteolysis"/>
    <property type="evidence" value="ECO:0007669"/>
    <property type="project" value="UniProtKB-KW"/>
</dbReference>
<dbReference type="InterPro" id="IPR012337">
    <property type="entry name" value="RNaseH-like_sf"/>
</dbReference>
<dbReference type="InterPro" id="IPR054722">
    <property type="entry name" value="PolX-like_BBD"/>
</dbReference>